<reference evidence="1 2" key="2">
    <citation type="journal article" date="2012" name="Nucleic Acids Res.">
        <title>Massive gene acquisitions in Mycobacterium indicus pranii provide a perspective on mycobacterial evolution.</title>
        <authorList>
            <person name="Saini V."/>
            <person name="Raghuvanshi S."/>
            <person name="Khurana J.P."/>
            <person name="Ahmed N."/>
            <person name="Hasnain S.E."/>
            <person name="Tyagi A.K."/>
            <person name="Tyagi A.K."/>
        </authorList>
    </citation>
    <scope>NUCLEOTIDE SEQUENCE [LARGE SCALE GENOMIC DNA]</scope>
    <source>
        <strain evidence="2">DSM 45239 / MTCC 9506</strain>
    </source>
</reference>
<evidence type="ECO:0008006" key="3">
    <source>
        <dbReference type="Google" id="ProtNLM"/>
    </source>
</evidence>
<evidence type="ECO:0000313" key="1">
    <source>
        <dbReference type="EMBL" id="AFS15414.1"/>
    </source>
</evidence>
<dbReference type="AlphaFoldDB" id="J9WDW6"/>
<protein>
    <recommendedName>
        <fullName evidence="3">Lipoprotein</fullName>
    </recommendedName>
</protein>
<reference evidence="1 2" key="1">
    <citation type="journal article" date="2007" name="PLoS ONE">
        <title>Molecular analysis of a leprosy immunotherapeutic bacillus provides insights into Mycobacterium evolution.</title>
        <authorList>
            <person name="Ahmed N."/>
            <person name="Saini V."/>
            <person name="Raghuvanshi S."/>
            <person name="Khurana J.P."/>
            <person name="Tyagi A.K."/>
            <person name="Tyagi A.K."/>
            <person name="Hasnain S.E."/>
        </authorList>
    </citation>
    <scope>NUCLEOTIDE SEQUENCE [LARGE SCALE GENOMIC DNA]</scope>
    <source>
        <strain evidence="1">MTCC 9506</strain>
    </source>
</reference>
<dbReference type="PROSITE" id="PS51257">
    <property type="entry name" value="PROKAR_LIPOPROTEIN"/>
    <property type="match status" value="1"/>
</dbReference>
<name>J9WDW6_MYCIP</name>
<dbReference type="HOGENOM" id="CLU_3346153_0_0_11"/>
<proteinExistence type="predicted"/>
<organism evidence="1 2">
    <name type="scientific">Mycobacterium indicus pranii (strain DSM 45239 / MTCC 9506)</name>
    <dbReference type="NCBI Taxonomy" id="1232724"/>
    <lineage>
        <taxon>Bacteria</taxon>
        <taxon>Bacillati</taxon>
        <taxon>Actinomycetota</taxon>
        <taxon>Actinomycetes</taxon>
        <taxon>Mycobacteriales</taxon>
        <taxon>Mycobacteriaceae</taxon>
        <taxon>Mycobacterium</taxon>
        <taxon>Mycobacterium avium complex (MAC)</taxon>
    </lineage>
</organism>
<dbReference type="Proteomes" id="UP000007329">
    <property type="component" value="Chromosome"/>
</dbReference>
<dbReference type="EMBL" id="CP002275">
    <property type="protein sequence ID" value="AFS15414.1"/>
    <property type="molecule type" value="Genomic_DNA"/>
</dbReference>
<evidence type="ECO:0000313" key="2">
    <source>
        <dbReference type="Proteomes" id="UP000007329"/>
    </source>
</evidence>
<sequence length="37" mass="3976">MTKRIALALILAFIPFTTSGCFAPICTPGTMPNCVFQ</sequence>
<gene>
    <name evidence="1" type="ORF">MIP_05067</name>
</gene>
<dbReference type="PATRIC" id="fig|1232724.3.peg.3447"/>
<dbReference type="KEGG" id="mid:MIP_05067"/>
<accession>J9WDW6</accession>